<evidence type="ECO:0000313" key="2">
    <source>
        <dbReference type="EMBL" id="PRY73709.1"/>
    </source>
</evidence>
<keyword evidence="1" id="KW-1133">Transmembrane helix</keyword>
<keyword evidence="1" id="KW-0812">Transmembrane</keyword>
<keyword evidence="1" id="KW-0472">Membrane</keyword>
<comment type="caution">
    <text evidence="2">The sequence shown here is derived from an EMBL/GenBank/DDBJ whole genome shotgun (WGS) entry which is preliminary data.</text>
</comment>
<organism evidence="2 3">
    <name type="scientific">Halomonas ventosae</name>
    <dbReference type="NCBI Taxonomy" id="229007"/>
    <lineage>
        <taxon>Bacteria</taxon>
        <taxon>Pseudomonadati</taxon>
        <taxon>Pseudomonadota</taxon>
        <taxon>Gammaproteobacteria</taxon>
        <taxon>Oceanospirillales</taxon>
        <taxon>Halomonadaceae</taxon>
        <taxon>Halomonas</taxon>
    </lineage>
</organism>
<feature type="transmembrane region" description="Helical" evidence="1">
    <location>
        <begin position="7"/>
        <end position="27"/>
    </location>
</feature>
<evidence type="ECO:0000256" key="1">
    <source>
        <dbReference type="SAM" id="Phobius"/>
    </source>
</evidence>
<gene>
    <name evidence="2" type="ORF">BCL64_101380</name>
</gene>
<dbReference type="EMBL" id="PVTM01000001">
    <property type="protein sequence ID" value="PRY73709.1"/>
    <property type="molecule type" value="Genomic_DNA"/>
</dbReference>
<feature type="transmembrane region" description="Helical" evidence="1">
    <location>
        <begin position="43"/>
        <end position="61"/>
    </location>
</feature>
<sequence>MRERALLPFLLVTFAIAWAILAGYLFFNAPMSRVFGPITGQHPLFYLALYAPAIAALLVVFHGEGPGGARWPCPTMPSTILSIPGRRNRSKGSRRGYWWCVRAGSNAER</sequence>
<dbReference type="AlphaFoldDB" id="A0A2T0VSV7"/>
<accession>A0A2T0VSV7</accession>
<dbReference type="Proteomes" id="UP000239896">
    <property type="component" value="Unassembled WGS sequence"/>
</dbReference>
<keyword evidence="3" id="KW-1185">Reference proteome</keyword>
<dbReference type="RefSeq" id="WP_106229326.1">
    <property type="nucleotide sequence ID" value="NZ_PVTM01000001.1"/>
</dbReference>
<evidence type="ECO:0000313" key="3">
    <source>
        <dbReference type="Proteomes" id="UP000239896"/>
    </source>
</evidence>
<proteinExistence type="predicted"/>
<reference evidence="2 3" key="1">
    <citation type="submission" date="2018-03" db="EMBL/GenBank/DDBJ databases">
        <title>Comparative analysis of microorganisms from saline springs in Andes Mountain Range, Colombia.</title>
        <authorList>
            <person name="Rubin E."/>
        </authorList>
    </citation>
    <scope>NUCLEOTIDE SEQUENCE [LARGE SCALE GENOMIC DNA]</scope>
    <source>
        <strain evidence="2 3">USBA 854</strain>
    </source>
</reference>
<name>A0A2T0VSV7_9GAMM</name>
<protein>
    <submittedName>
        <fullName evidence="2">Uncharacterized protein</fullName>
    </submittedName>
</protein>